<keyword evidence="1" id="KW-1133">Transmembrane helix</keyword>
<evidence type="ECO:0000256" key="1">
    <source>
        <dbReference type="SAM" id="Phobius"/>
    </source>
</evidence>
<evidence type="ECO:0000313" key="3">
    <source>
        <dbReference type="Proteomes" id="UP000885826"/>
    </source>
</evidence>
<dbReference type="EMBL" id="DRIG01000041">
    <property type="protein sequence ID" value="HEC78273.1"/>
    <property type="molecule type" value="Genomic_DNA"/>
</dbReference>
<feature type="transmembrane region" description="Helical" evidence="1">
    <location>
        <begin position="12"/>
        <end position="32"/>
    </location>
</feature>
<keyword evidence="1" id="KW-0812">Transmembrane</keyword>
<dbReference type="AlphaFoldDB" id="A0A9C9ELF3"/>
<feature type="transmembrane region" description="Helical" evidence="1">
    <location>
        <begin position="38"/>
        <end position="57"/>
    </location>
</feature>
<reference evidence="2" key="1">
    <citation type="journal article" date="2020" name="mSystems">
        <title>Genome- and Community-Level Interaction Insights into Carbon Utilization and Element Cycling Functions of Hydrothermarchaeota in Hydrothermal Sediment.</title>
        <authorList>
            <person name="Zhou Z."/>
            <person name="Liu Y."/>
            <person name="Xu W."/>
            <person name="Pan J."/>
            <person name="Luo Z.H."/>
            <person name="Li M."/>
        </authorList>
    </citation>
    <scope>NUCLEOTIDE SEQUENCE</scope>
    <source>
        <strain evidence="2">HyVt-388</strain>
    </source>
</reference>
<organism evidence="2 3">
    <name type="scientific">candidate division WOR-3 bacterium</name>
    <dbReference type="NCBI Taxonomy" id="2052148"/>
    <lineage>
        <taxon>Bacteria</taxon>
        <taxon>Bacteria division WOR-3</taxon>
    </lineage>
</organism>
<proteinExistence type="predicted"/>
<dbReference type="Proteomes" id="UP000885826">
    <property type="component" value="Unassembled WGS sequence"/>
</dbReference>
<gene>
    <name evidence="2" type="ORF">ENI34_03915</name>
</gene>
<comment type="caution">
    <text evidence="2">The sequence shown here is derived from an EMBL/GenBank/DDBJ whole genome shotgun (WGS) entry which is preliminary data.</text>
</comment>
<sequence length="107" mass="12788">MTEYRKRTKKDWIRLIIYIIVFVCVGSISAFFLLPRYFYIWLILIVGGLLLFVDWYVKNTAFQCPECGYEFSISMFTYFISPHGPGWIYLKCPKCHKRSRAIVLKKK</sequence>
<protein>
    <submittedName>
        <fullName evidence="2">Uncharacterized protein</fullName>
    </submittedName>
</protein>
<evidence type="ECO:0000313" key="2">
    <source>
        <dbReference type="EMBL" id="HEC78273.1"/>
    </source>
</evidence>
<name>A0A9C9ELF3_UNCW3</name>
<keyword evidence="1" id="KW-0472">Membrane</keyword>
<accession>A0A9C9ELF3</accession>